<dbReference type="AlphaFoldDB" id="D9S071"/>
<sequence>MEKNRIRVLEEERDRLLTQWMKNKENRIKLLVRIMELEEQIEALKNSA</sequence>
<evidence type="ECO:0000313" key="2">
    <source>
        <dbReference type="Proteomes" id="UP000000272"/>
    </source>
</evidence>
<dbReference type="RefSeq" id="WP_013275050.1">
    <property type="nucleotide sequence ID" value="NC_014377.1"/>
</dbReference>
<dbReference type="HOGENOM" id="CLU_3158758_0_0_9"/>
<dbReference type="OrthoDB" id="1726771at2"/>
<gene>
    <name evidence="1" type="ordered locus">Toce_0211</name>
</gene>
<name>D9S071_THEOJ</name>
<dbReference type="Proteomes" id="UP000000272">
    <property type="component" value="Chromosome"/>
</dbReference>
<evidence type="ECO:0000313" key="1">
    <source>
        <dbReference type="EMBL" id="ADL06999.1"/>
    </source>
</evidence>
<keyword evidence="2" id="KW-1185">Reference proteome</keyword>
<organism evidence="1 2">
    <name type="scientific">Thermosediminibacter oceani (strain ATCC BAA-1034 / DSM 16646 / JW/IW-1228P)</name>
    <dbReference type="NCBI Taxonomy" id="555079"/>
    <lineage>
        <taxon>Bacteria</taxon>
        <taxon>Bacillati</taxon>
        <taxon>Bacillota</taxon>
        <taxon>Clostridia</taxon>
        <taxon>Thermosediminibacterales</taxon>
        <taxon>Thermosediminibacteraceae</taxon>
        <taxon>Thermosediminibacter</taxon>
    </lineage>
</organism>
<reference evidence="1 2" key="1">
    <citation type="journal article" date="2010" name="Stand. Genomic Sci.">
        <title>Complete genome sequence of Thermosediminibacter oceani type strain (JW/IW-1228P).</title>
        <authorList>
            <person name="Pitluck S."/>
            <person name="Yasawong M."/>
            <person name="Munk C."/>
            <person name="Nolan M."/>
            <person name="Lapidus A."/>
            <person name="Lucas S."/>
            <person name="Glavina Del Rio T."/>
            <person name="Tice H."/>
            <person name="Cheng J.F."/>
            <person name="Bruce D."/>
            <person name="Detter C."/>
            <person name="Tapia R."/>
            <person name="Han C."/>
            <person name="Goodwin L."/>
            <person name="Liolios K."/>
            <person name="Ivanova N."/>
            <person name="Mavromatis K."/>
            <person name="Mikhailova N."/>
            <person name="Pati A."/>
            <person name="Chen A."/>
            <person name="Palaniappan K."/>
            <person name="Land M."/>
            <person name="Hauser L."/>
            <person name="Chang Y.J."/>
            <person name="Jeffries C.D."/>
            <person name="Rohde M."/>
            <person name="Spring S."/>
            <person name="Sikorski J."/>
            <person name="Goker M."/>
            <person name="Woyke T."/>
            <person name="Bristow J."/>
            <person name="Eisen J.A."/>
            <person name="Markowitz V."/>
            <person name="Hugenholtz P."/>
            <person name="Kyrpides N.C."/>
            <person name="Klenk H.P."/>
        </authorList>
    </citation>
    <scope>NUCLEOTIDE SEQUENCE [LARGE SCALE GENOMIC DNA]</scope>
    <source>
        <strain evidence="2">ATCC BAA-1034 / DSM 16646 / JW/IW-1228P</strain>
    </source>
</reference>
<accession>D9S071</accession>
<protein>
    <submittedName>
        <fullName evidence="1">SMC domain-containing protein</fullName>
    </submittedName>
</protein>
<dbReference type="KEGG" id="toc:Toce_0211"/>
<dbReference type="EMBL" id="CP002131">
    <property type="protein sequence ID" value="ADL06999.1"/>
    <property type="molecule type" value="Genomic_DNA"/>
</dbReference>
<proteinExistence type="predicted"/>